<evidence type="ECO:0000256" key="3">
    <source>
        <dbReference type="ARBA" id="ARBA00022538"/>
    </source>
</evidence>
<feature type="domain" description="BTB" evidence="13">
    <location>
        <begin position="6"/>
        <end position="105"/>
    </location>
</feature>
<reference evidence="14" key="1">
    <citation type="journal article" date="2019" name="bioRxiv">
        <title>The Genome of the Zebra Mussel, Dreissena polymorpha: A Resource for Invasive Species Research.</title>
        <authorList>
            <person name="McCartney M.A."/>
            <person name="Auch B."/>
            <person name="Kono T."/>
            <person name="Mallez S."/>
            <person name="Zhang Y."/>
            <person name="Obille A."/>
            <person name="Becker A."/>
            <person name="Abrahante J.E."/>
            <person name="Garbe J."/>
            <person name="Badalamenti J.P."/>
            <person name="Herman A."/>
            <person name="Mangelson H."/>
            <person name="Liachko I."/>
            <person name="Sullivan S."/>
            <person name="Sone E.D."/>
            <person name="Koren S."/>
            <person name="Silverstein K.A.T."/>
            <person name="Beckman K.B."/>
            <person name="Gohl D.M."/>
        </authorList>
    </citation>
    <scope>NUCLEOTIDE SEQUENCE</scope>
    <source>
        <strain evidence="14">Duluth1</strain>
        <tissue evidence="14">Whole animal</tissue>
    </source>
</reference>
<evidence type="ECO:0000313" key="14">
    <source>
        <dbReference type="EMBL" id="KAH3860049.1"/>
    </source>
</evidence>
<evidence type="ECO:0000313" key="15">
    <source>
        <dbReference type="Proteomes" id="UP000828390"/>
    </source>
</evidence>
<dbReference type="InterPro" id="IPR003974">
    <property type="entry name" value="K_chnl_volt-dep_Kv3"/>
</dbReference>
<dbReference type="SMART" id="SM00225">
    <property type="entry name" value="BTB"/>
    <property type="match status" value="1"/>
</dbReference>
<feature type="transmembrane region" description="Helical" evidence="12">
    <location>
        <begin position="306"/>
        <end position="326"/>
    </location>
</feature>
<evidence type="ECO:0000256" key="5">
    <source>
        <dbReference type="ARBA" id="ARBA00022826"/>
    </source>
</evidence>
<dbReference type="FunFam" id="1.10.287.70:FF:000002">
    <property type="entry name" value="Potassium voltage-gated channel subfamily a member"/>
    <property type="match status" value="1"/>
</dbReference>
<keyword evidence="2" id="KW-0813">Transport</keyword>
<comment type="subcellular location">
    <subcellularLocation>
        <location evidence="1">Membrane</location>
        <topology evidence="1">Multi-pass membrane protein</topology>
    </subcellularLocation>
</comment>
<dbReference type="InterPro" id="IPR005821">
    <property type="entry name" value="Ion_trans_dom"/>
</dbReference>
<dbReference type="InterPro" id="IPR003131">
    <property type="entry name" value="T1-type_BTB"/>
</dbReference>
<keyword evidence="15" id="KW-1185">Reference proteome</keyword>
<dbReference type="AlphaFoldDB" id="A0A9D4LLR5"/>
<dbReference type="InterPro" id="IPR003968">
    <property type="entry name" value="K_chnl_volt-dep_Kv"/>
</dbReference>
<feature type="transmembrane region" description="Helical" evidence="12">
    <location>
        <begin position="379"/>
        <end position="398"/>
    </location>
</feature>
<dbReference type="Gene3D" id="1.10.287.70">
    <property type="match status" value="1"/>
</dbReference>
<dbReference type="PANTHER" id="PTHR11537">
    <property type="entry name" value="VOLTAGE-GATED POTASSIUM CHANNEL"/>
    <property type="match status" value="1"/>
</dbReference>
<keyword evidence="8 12" id="KW-1133">Transmembrane helix</keyword>
<dbReference type="PRINTS" id="PR01498">
    <property type="entry name" value="SHAWCHANNEL"/>
</dbReference>
<comment type="caution">
    <text evidence="14">The sequence shown here is derived from an EMBL/GenBank/DDBJ whole genome shotgun (WGS) entry which is preliminary data.</text>
</comment>
<organism evidence="14 15">
    <name type="scientific">Dreissena polymorpha</name>
    <name type="common">Zebra mussel</name>
    <name type="synonym">Mytilus polymorpha</name>
    <dbReference type="NCBI Taxonomy" id="45954"/>
    <lineage>
        <taxon>Eukaryota</taxon>
        <taxon>Metazoa</taxon>
        <taxon>Spiralia</taxon>
        <taxon>Lophotrochozoa</taxon>
        <taxon>Mollusca</taxon>
        <taxon>Bivalvia</taxon>
        <taxon>Autobranchia</taxon>
        <taxon>Heteroconchia</taxon>
        <taxon>Euheterodonta</taxon>
        <taxon>Imparidentia</taxon>
        <taxon>Neoheterodontei</taxon>
        <taxon>Myida</taxon>
        <taxon>Dreissenoidea</taxon>
        <taxon>Dreissenidae</taxon>
        <taxon>Dreissena</taxon>
    </lineage>
</organism>
<evidence type="ECO:0000256" key="1">
    <source>
        <dbReference type="ARBA" id="ARBA00004141"/>
    </source>
</evidence>
<evidence type="ECO:0000256" key="11">
    <source>
        <dbReference type="ARBA" id="ARBA00023303"/>
    </source>
</evidence>
<feature type="transmembrane region" description="Helical" evidence="12">
    <location>
        <begin position="404"/>
        <end position="425"/>
    </location>
</feature>
<keyword evidence="9" id="KW-0406">Ion transport</keyword>
<protein>
    <recommendedName>
        <fullName evidence="13">BTB domain-containing protein</fullName>
    </recommendedName>
</protein>
<dbReference type="GO" id="GO:0051260">
    <property type="term" value="P:protein homooligomerization"/>
    <property type="evidence" value="ECO:0007669"/>
    <property type="project" value="InterPro"/>
</dbReference>
<dbReference type="InterPro" id="IPR028325">
    <property type="entry name" value="VG_K_chnl"/>
</dbReference>
<keyword evidence="4 12" id="KW-0812">Transmembrane</keyword>
<dbReference type="GO" id="GO:0005249">
    <property type="term" value="F:voltage-gated potassium channel activity"/>
    <property type="evidence" value="ECO:0007669"/>
    <property type="project" value="InterPro"/>
</dbReference>
<dbReference type="Pfam" id="PF00520">
    <property type="entry name" value="Ion_trans"/>
    <property type="match status" value="1"/>
</dbReference>
<dbReference type="EMBL" id="JAIWYP010000002">
    <property type="protein sequence ID" value="KAH3860049.1"/>
    <property type="molecule type" value="Genomic_DNA"/>
</dbReference>
<dbReference type="Gene3D" id="1.20.120.350">
    <property type="entry name" value="Voltage-gated potassium channels. Chain C"/>
    <property type="match status" value="1"/>
</dbReference>
<dbReference type="Gene3D" id="3.30.710.10">
    <property type="entry name" value="Potassium Channel Kv1.1, Chain A"/>
    <property type="match status" value="1"/>
</dbReference>
<evidence type="ECO:0000256" key="8">
    <source>
        <dbReference type="ARBA" id="ARBA00022989"/>
    </source>
</evidence>
<dbReference type="Pfam" id="PF02214">
    <property type="entry name" value="BTB_2"/>
    <property type="match status" value="1"/>
</dbReference>
<dbReference type="PANTHER" id="PTHR11537:SF254">
    <property type="entry name" value="POTASSIUM VOLTAGE-GATED CHANNEL PROTEIN SHAB"/>
    <property type="match status" value="1"/>
</dbReference>
<dbReference type="GO" id="GO:0008076">
    <property type="term" value="C:voltage-gated potassium channel complex"/>
    <property type="evidence" value="ECO:0007669"/>
    <property type="project" value="InterPro"/>
</dbReference>
<dbReference type="PRINTS" id="PR00169">
    <property type="entry name" value="KCHANNEL"/>
</dbReference>
<evidence type="ECO:0000256" key="2">
    <source>
        <dbReference type="ARBA" id="ARBA00022448"/>
    </source>
</evidence>
<sequence>MERDAPYEVFNVGGVRFKTSKETILKGEVGILCNEEFLSNHRDFKNNEYFFDRDPDMFHAILNYMRTGELHLPSYICGPAAKLELDFWGVPEQIIQPCCWINYNEGNSTKDALKRLDSKHEVAVGLLKANQTANYNVENEVRCLPSASENWREKGWRFLNRTNSSKAARLFGYTATLMAVLSIFSFMADTTKEFDYFEKSTHPSEVTNNQSNANVYVNESNITTLATQTAASEPHMIRMKHPVLIIIDMICVVYFILEYLARLAFSPDKLQYARSPLAVIDLLAIVTDIIDTVLRHLQPELQESVYALRFIGILRLFRILTIFRVVRHSEGLWILIYIFKASFKQLTFLVWFMIIGILIFSSLVYFVDDRDKFTSIPGGFWWAVITMTTVGYGDYYPVTVLGKIVGSLCAMAGVLMIGLSVPSLANHFQAYYRHTQLVMHMDKLKLVSQTAHMKVPCMKTSISLIKMKKEAARYRKKIIQPYPNRRRVSSM</sequence>
<dbReference type="GO" id="GO:0001508">
    <property type="term" value="P:action potential"/>
    <property type="evidence" value="ECO:0007669"/>
    <property type="project" value="TreeGrafter"/>
</dbReference>
<dbReference type="PRINTS" id="PR01491">
    <property type="entry name" value="KVCHANNEL"/>
</dbReference>
<gene>
    <name evidence="14" type="ORF">DPMN_022942</name>
</gene>
<name>A0A9D4LLR5_DREPO</name>
<dbReference type="SUPFAM" id="SSF81324">
    <property type="entry name" value="Voltage-gated potassium channels"/>
    <property type="match status" value="1"/>
</dbReference>
<evidence type="ECO:0000256" key="4">
    <source>
        <dbReference type="ARBA" id="ARBA00022692"/>
    </source>
</evidence>
<dbReference type="InterPro" id="IPR011333">
    <property type="entry name" value="SKP1/BTB/POZ_sf"/>
</dbReference>
<keyword evidence="5" id="KW-0631">Potassium channel</keyword>
<evidence type="ECO:0000256" key="9">
    <source>
        <dbReference type="ARBA" id="ARBA00023065"/>
    </source>
</evidence>
<keyword evidence="11" id="KW-0407">Ion channel</keyword>
<evidence type="ECO:0000259" key="13">
    <source>
        <dbReference type="SMART" id="SM00225"/>
    </source>
</evidence>
<reference evidence="14" key="2">
    <citation type="submission" date="2020-11" db="EMBL/GenBank/DDBJ databases">
        <authorList>
            <person name="McCartney M.A."/>
            <person name="Auch B."/>
            <person name="Kono T."/>
            <person name="Mallez S."/>
            <person name="Becker A."/>
            <person name="Gohl D.M."/>
            <person name="Silverstein K.A.T."/>
            <person name="Koren S."/>
            <person name="Bechman K.B."/>
            <person name="Herman A."/>
            <person name="Abrahante J.E."/>
            <person name="Garbe J."/>
        </authorList>
    </citation>
    <scope>NUCLEOTIDE SEQUENCE</scope>
    <source>
        <strain evidence="14">Duluth1</strain>
        <tissue evidence="14">Whole animal</tissue>
    </source>
</reference>
<evidence type="ECO:0000256" key="12">
    <source>
        <dbReference type="SAM" id="Phobius"/>
    </source>
</evidence>
<evidence type="ECO:0000256" key="6">
    <source>
        <dbReference type="ARBA" id="ARBA00022882"/>
    </source>
</evidence>
<dbReference type="InterPro" id="IPR000210">
    <property type="entry name" value="BTB/POZ_dom"/>
</dbReference>
<keyword evidence="3" id="KW-0633">Potassium transport</keyword>
<dbReference type="Proteomes" id="UP000828390">
    <property type="component" value="Unassembled WGS sequence"/>
</dbReference>
<dbReference type="InterPro" id="IPR027359">
    <property type="entry name" value="Volt_channel_dom_sf"/>
</dbReference>
<evidence type="ECO:0000256" key="7">
    <source>
        <dbReference type="ARBA" id="ARBA00022958"/>
    </source>
</evidence>
<accession>A0A9D4LLR5</accession>
<proteinExistence type="predicted"/>
<dbReference type="SUPFAM" id="SSF54695">
    <property type="entry name" value="POZ domain"/>
    <property type="match status" value="1"/>
</dbReference>
<feature type="transmembrane region" description="Helical" evidence="12">
    <location>
        <begin position="243"/>
        <end position="265"/>
    </location>
</feature>
<feature type="transmembrane region" description="Helical" evidence="12">
    <location>
        <begin position="346"/>
        <end position="367"/>
    </location>
</feature>
<evidence type="ECO:0000256" key="10">
    <source>
        <dbReference type="ARBA" id="ARBA00023136"/>
    </source>
</evidence>
<keyword evidence="7" id="KW-0630">Potassium</keyword>
<keyword evidence="10 12" id="KW-0472">Membrane</keyword>
<keyword evidence="6" id="KW-0851">Voltage-gated channel</keyword>
<feature type="transmembrane region" description="Helical" evidence="12">
    <location>
        <begin position="170"/>
        <end position="188"/>
    </location>
</feature>